<dbReference type="Pfam" id="PF00440">
    <property type="entry name" value="TetR_N"/>
    <property type="match status" value="1"/>
</dbReference>
<evidence type="ECO:0000313" key="5">
    <source>
        <dbReference type="Proteomes" id="UP000469440"/>
    </source>
</evidence>
<keyword evidence="5" id="KW-1185">Reference proteome</keyword>
<evidence type="ECO:0000313" key="4">
    <source>
        <dbReference type="EMBL" id="MVB12803.1"/>
    </source>
</evidence>
<dbReference type="EMBL" id="VWXL01000104">
    <property type="protein sequence ID" value="MVB12803.1"/>
    <property type="molecule type" value="Genomic_DNA"/>
</dbReference>
<dbReference type="AlphaFoldDB" id="A0A6N8I5K9"/>
<dbReference type="Proteomes" id="UP000469440">
    <property type="component" value="Unassembled WGS sequence"/>
</dbReference>
<sequence length="212" mass="25246">MERMTHTKQLLASSLKDLMKTTPFRKITVQNVTDHCGLNRQTFYYHFKDIYQLLEWIYQNEIFKQVNGVNRYSWKNALIDVLRYSRQNKAFLRNINRSLRKETVEKFLYPILYRWIGMIYEDACYGLSVNPEEKQFLLDLFTNAFVSFIIRWIGNGMQESEEELLKKAEWIKEMFLGMAVMHTAPEQFTDSSGLPVFDLTRRCSAAMQAEIY</sequence>
<reference evidence="4 5" key="1">
    <citation type="submission" date="2019-09" db="EMBL/GenBank/DDBJ databases">
        <title>Genome sequence of Clostridium sp. EA1.</title>
        <authorList>
            <person name="Poehlein A."/>
            <person name="Bengelsdorf F.R."/>
            <person name="Daniel R."/>
        </authorList>
    </citation>
    <scope>NUCLEOTIDE SEQUENCE [LARGE SCALE GENOMIC DNA]</scope>
    <source>
        <strain evidence="4 5">EA1</strain>
    </source>
</reference>
<evidence type="ECO:0000256" key="2">
    <source>
        <dbReference type="PROSITE-ProRule" id="PRU00335"/>
    </source>
</evidence>
<dbReference type="Pfam" id="PF14278">
    <property type="entry name" value="TetR_C_8"/>
    <property type="match status" value="1"/>
</dbReference>
<evidence type="ECO:0000259" key="3">
    <source>
        <dbReference type="PROSITE" id="PS50977"/>
    </source>
</evidence>
<dbReference type="SUPFAM" id="SSF46689">
    <property type="entry name" value="Homeodomain-like"/>
    <property type="match status" value="1"/>
</dbReference>
<gene>
    <name evidence="4" type="ORF">CAFE_35490</name>
</gene>
<feature type="DNA-binding region" description="H-T-H motif" evidence="2">
    <location>
        <begin position="28"/>
        <end position="47"/>
    </location>
</feature>
<dbReference type="Gene3D" id="1.10.357.10">
    <property type="entry name" value="Tetracycline Repressor, domain 2"/>
    <property type="match status" value="1"/>
</dbReference>
<dbReference type="PROSITE" id="PS50977">
    <property type="entry name" value="HTH_TETR_2"/>
    <property type="match status" value="1"/>
</dbReference>
<dbReference type="InterPro" id="IPR039532">
    <property type="entry name" value="TetR_C_Firmicutes"/>
</dbReference>
<proteinExistence type="predicted"/>
<dbReference type="InterPro" id="IPR009057">
    <property type="entry name" value="Homeodomain-like_sf"/>
</dbReference>
<feature type="domain" description="HTH tetR-type" evidence="3">
    <location>
        <begin position="5"/>
        <end position="65"/>
    </location>
</feature>
<dbReference type="PANTHER" id="PTHR43479:SF7">
    <property type="entry name" value="TETR-FAMILY TRANSCRIPTIONAL REGULATOR"/>
    <property type="match status" value="1"/>
</dbReference>
<comment type="caution">
    <text evidence="4">The sequence shown here is derived from an EMBL/GenBank/DDBJ whole genome shotgun (WGS) entry which is preliminary data.</text>
</comment>
<accession>A0A6N8I5K9</accession>
<dbReference type="RefSeq" id="WP_156991372.1">
    <property type="nucleotide sequence ID" value="NZ_VWXL01000104.1"/>
</dbReference>
<dbReference type="OrthoDB" id="9810250at2"/>
<dbReference type="InterPro" id="IPR001647">
    <property type="entry name" value="HTH_TetR"/>
</dbReference>
<dbReference type="PANTHER" id="PTHR43479">
    <property type="entry name" value="ACREF/ENVCD OPERON REPRESSOR-RELATED"/>
    <property type="match status" value="1"/>
</dbReference>
<keyword evidence="1 2" id="KW-0238">DNA-binding</keyword>
<name>A0A6N8I5K9_9FIRM</name>
<dbReference type="InterPro" id="IPR050624">
    <property type="entry name" value="HTH-type_Tx_Regulator"/>
</dbReference>
<organism evidence="4 5">
    <name type="scientific">Caproicibacter fermentans</name>
    <dbReference type="NCBI Taxonomy" id="2576756"/>
    <lineage>
        <taxon>Bacteria</taxon>
        <taxon>Bacillati</taxon>
        <taxon>Bacillota</taxon>
        <taxon>Clostridia</taxon>
        <taxon>Eubacteriales</taxon>
        <taxon>Acutalibacteraceae</taxon>
        <taxon>Caproicibacter</taxon>
    </lineage>
</organism>
<protein>
    <recommendedName>
        <fullName evidence="3">HTH tetR-type domain-containing protein</fullName>
    </recommendedName>
</protein>
<evidence type="ECO:0000256" key="1">
    <source>
        <dbReference type="ARBA" id="ARBA00023125"/>
    </source>
</evidence>
<dbReference type="GO" id="GO:0003677">
    <property type="term" value="F:DNA binding"/>
    <property type="evidence" value="ECO:0007669"/>
    <property type="project" value="UniProtKB-UniRule"/>
</dbReference>